<sequence>MSFVYSKSDDQFWMSKETKRENINDNLERQIPSLVNERAASVEPEKLIPGTAHEYYPDYIIIYKIQKLPKHRNQTIILEPLKIKPNQHFLYHGVCTPNIIPAFILDARPHSGTINNEFSFDIIVHQILTLLLNIPEGMVPFLYMVGDSITIKTLSGREWADTVKGHICIEDNTKSGPPLHAEDIIQGPITSNNSSVYHCCNPIQSEKLQVVARTFNGMDALASCLYAIIYLC</sequence>
<dbReference type="EMBL" id="LLXI01003100">
    <property type="protein sequence ID" value="PKY58622.1"/>
    <property type="molecule type" value="Genomic_DNA"/>
</dbReference>
<dbReference type="VEuPathDB" id="FungiDB:FUN_011346"/>
<proteinExistence type="predicted"/>
<dbReference type="Proteomes" id="UP000234323">
    <property type="component" value="Unassembled WGS sequence"/>
</dbReference>
<protein>
    <submittedName>
        <fullName evidence="1">Uncharacterized protein</fullName>
    </submittedName>
</protein>
<accession>A0A2I1HIB9</accession>
<organism evidence="1 2">
    <name type="scientific">Rhizophagus irregularis</name>
    <dbReference type="NCBI Taxonomy" id="588596"/>
    <lineage>
        <taxon>Eukaryota</taxon>
        <taxon>Fungi</taxon>
        <taxon>Fungi incertae sedis</taxon>
        <taxon>Mucoromycota</taxon>
        <taxon>Glomeromycotina</taxon>
        <taxon>Glomeromycetes</taxon>
        <taxon>Glomerales</taxon>
        <taxon>Glomeraceae</taxon>
        <taxon>Rhizophagus</taxon>
    </lineage>
</organism>
<dbReference type="VEuPathDB" id="FungiDB:RhiirFUN_012630"/>
<dbReference type="VEuPathDB" id="FungiDB:RhiirA1_397558"/>
<dbReference type="AlphaFoldDB" id="A0A2I1HIB9"/>
<gene>
    <name evidence="1" type="ORF">RhiirA4_429845</name>
</gene>
<reference evidence="1 2" key="1">
    <citation type="submission" date="2015-10" db="EMBL/GenBank/DDBJ databases">
        <title>Genome analyses suggest a sexual origin of heterokaryosis in a supposedly ancient asexual fungus.</title>
        <authorList>
            <person name="Ropars J."/>
            <person name="Sedzielewska K."/>
            <person name="Noel J."/>
            <person name="Charron P."/>
            <person name="Farinelli L."/>
            <person name="Marton T."/>
            <person name="Kruger M."/>
            <person name="Pelin A."/>
            <person name="Brachmann A."/>
            <person name="Corradi N."/>
        </authorList>
    </citation>
    <scope>NUCLEOTIDE SEQUENCE [LARGE SCALE GENOMIC DNA]</scope>
    <source>
        <strain evidence="1 2">A4</strain>
    </source>
</reference>
<keyword evidence="2" id="KW-1185">Reference proteome</keyword>
<comment type="caution">
    <text evidence="1">The sequence shown here is derived from an EMBL/GenBank/DDBJ whole genome shotgun (WGS) entry which is preliminary data.</text>
</comment>
<evidence type="ECO:0000313" key="2">
    <source>
        <dbReference type="Proteomes" id="UP000234323"/>
    </source>
</evidence>
<name>A0A2I1HIB9_9GLOM</name>
<evidence type="ECO:0000313" key="1">
    <source>
        <dbReference type="EMBL" id="PKY58622.1"/>
    </source>
</evidence>